<evidence type="ECO:0000256" key="1">
    <source>
        <dbReference type="SAM" id="SignalP"/>
    </source>
</evidence>
<dbReference type="RefSeq" id="WP_161436014.1">
    <property type="nucleotide sequence ID" value="NZ_WXYO01000006.1"/>
</dbReference>
<sequence>MRKLTILICAALVSFSLQGQLTTPQPSPEGKVYQKVGLTDVKVKYSRPSMRGRTIFGNLVPTDKLWRTGANKNSTISFSDDVVIDGQTLKAGSYAIYTKPGATSWEVLFYTETENWGVPQDWDDSKVAAKTTAEVYTMPMDVQTFTMTLDDLHNNGATLGILWEKTYVGVPFTVPTADKAVKSIEAVMSGPSAGDYYAAASYYFEEGKDLEKAKEWIDKAVSMNDKAFWVMRRQALIYAKMGDKKGAIEAAKRSMEVAEAAGNADYVKMNKDSLKEWGAL</sequence>
<dbReference type="Gene3D" id="1.25.40.10">
    <property type="entry name" value="Tetratricopeptide repeat domain"/>
    <property type="match status" value="1"/>
</dbReference>
<dbReference type="SUPFAM" id="SSF48452">
    <property type="entry name" value="TPR-like"/>
    <property type="match status" value="1"/>
</dbReference>
<comment type="caution">
    <text evidence="2">The sequence shown here is derived from an EMBL/GenBank/DDBJ whole genome shotgun (WGS) entry which is preliminary data.</text>
</comment>
<evidence type="ECO:0000313" key="3">
    <source>
        <dbReference type="Proteomes" id="UP000475249"/>
    </source>
</evidence>
<dbReference type="InterPro" id="IPR021314">
    <property type="entry name" value="DUF2911"/>
</dbReference>
<dbReference type="EMBL" id="WXYO01000006">
    <property type="protein sequence ID" value="NAS12965.1"/>
    <property type="molecule type" value="Genomic_DNA"/>
</dbReference>
<dbReference type="Proteomes" id="UP000475249">
    <property type="component" value="Unassembled WGS sequence"/>
</dbReference>
<proteinExistence type="predicted"/>
<feature type="signal peptide" evidence="1">
    <location>
        <begin position="1"/>
        <end position="19"/>
    </location>
</feature>
<dbReference type="InterPro" id="IPR011990">
    <property type="entry name" value="TPR-like_helical_dom_sf"/>
</dbReference>
<name>A0A6L9EE18_9FLAO</name>
<dbReference type="AlphaFoldDB" id="A0A6L9EE18"/>
<reference evidence="2 3" key="1">
    <citation type="submission" date="2020-01" db="EMBL/GenBank/DDBJ databases">
        <title>Bacteria diversity of Porities sp.</title>
        <authorList>
            <person name="Wang G."/>
        </authorList>
    </citation>
    <scope>NUCLEOTIDE SEQUENCE [LARGE SCALE GENOMIC DNA]</scope>
    <source>
        <strain evidence="2 3">R33</strain>
    </source>
</reference>
<gene>
    <name evidence="2" type="ORF">GTQ38_13190</name>
</gene>
<keyword evidence="3" id="KW-1185">Reference proteome</keyword>
<organism evidence="2 3">
    <name type="scientific">Poritiphilus flavus</name>
    <dbReference type="NCBI Taxonomy" id="2697053"/>
    <lineage>
        <taxon>Bacteria</taxon>
        <taxon>Pseudomonadati</taxon>
        <taxon>Bacteroidota</taxon>
        <taxon>Flavobacteriia</taxon>
        <taxon>Flavobacteriales</taxon>
        <taxon>Flavobacteriaceae</taxon>
        <taxon>Poritiphilus</taxon>
    </lineage>
</organism>
<protein>
    <submittedName>
        <fullName evidence="2">DUF2911 domain-containing protein</fullName>
    </submittedName>
</protein>
<accession>A0A6L9EE18</accession>
<dbReference type="Pfam" id="PF11138">
    <property type="entry name" value="DUF2911"/>
    <property type="match status" value="1"/>
</dbReference>
<feature type="chain" id="PRO_5026905414" evidence="1">
    <location>
        <begin position="20"/>
        <end position="280"/>
    </location>
</feature>
<keyword evidence="1" id="KW-0732">Signal</keyword>
<evidence type="ECO:0000313" key="2">
    <source>
        <dbReference type="EMBL" id="NAS12965.1"/>
    </source>
</evidence>